<organism evidence="2 3">
    <name type="scientific">Euplotes crassus</name>
    <dbReference type="NCBI Taxonomy" id="5936"/>
    <lineage>
        <taxon>Eukaryota</taxon>
        <taxon>Sar</taxon>
        <taxon>Alveolata</taxon>
        <taxon>Ciliophora</taxon>
        <taxon>Intramacronucleata</taxon>
        <taxon>Spirotrichea</taxon>
        <taxon>Hypotrichia</taxon>
        <taxon>Euplotida</taxon>
        <taxon>Euplotidae</taxon>
        <taxon>Moneuplotes</taxon>
    </lineage>
</organism>
<keyword evidence="3" id="KW-1185">Reference proteome</keyword>
<reference evidence="2" key="1">
    <citation type="submission" date="2023-07" db="EMBL/GenBank/DDBJ databases">
        <authorList>
            <consortium name="AG Swart"/>
            <person name="Singh M."/>
            <person name="Singh A."/>
            <person name="Seah K."/>
            <person name="Emmerich C."/>
        </authorList>
    </citation>
    <scope>NUCLEOTIDE SEQUENCE</scope>
    <source>
        <strain evidence="2">DP1</strain>
    </source>
</reference>
<feature type="compositionally biased region" description="Low complexity" evidence="1">
    <location>
        <begin position="233"/>
        <end position="244"/>
    </location>
</feature>
<feature type="region of interest" description="Disordered" evidence="1">
    <location>
        <begin position="225"/>
        <end position="252"/>
    </location>
</feature>
<accession>A0AAD1XLQ5</accession>
<comment type="caution">
    <text evidence="2">The sequence shown here is derived from an EMBL/GenBank/DDBJ whole genome shotgun (WGS) entry which is preliminary data.</text>
</comment>
<proteinExistence type="predicted"/>
<name>A0AAD1XLQ5_EUPCR</name>
<gene>
    <name evidence="2" type="ORF">ECRASSUSDP1_LOCUS16463</name>
</gene>
<evidence type="ECO:0000313" key="2">
    <source>
        <dbReference type="EMBL" id="CAI2375103.1"/>
    </source>
</evidence>
<dbReference type="AlphaFoldDB" id="A0AAD1XLQ5"/>
<protein>
    <submittedName>
        <fullName evidence="2">Uncharacterized protein</fullName>
    </submittedName>
</protein>
<dbReference type="Proteomes" id="UP001295684">
    <property type="component" value="Unassembled WGS sequence"/>
</dbReference>
<feature type="compositionally biased region" description="Basic and acidic residues" evidence="1">
    <location>
        <begin position="160"/>
        <end position="170"/>
    </location>
</feature>
<sequence>MFNIKSLFATITGLGKDQDQPMLENKSELEQLQEIPSERGRGRKNVINRSNIRRRDTVTGQKKRCLSASDNNNTFTSKFIEKYNGGDNCQFLATKQLPRGFADEVLDLEMQVEANSFDLSNVNRLIFLYSQAIEVYEGKDQTRYQNYYKKLQNLVNKPSVHQEMKSNPTERKKKSLQKKESKDQNKCIIKNYDKTEQERSKLIENDIRSQSFSLEKRLAQRRFSQNKGVLQKSSSHSTLTNSSSIGTKEDSSEEYSSILNTSKMENSWNLESKMLLSNLQQVNISAQNVYNFSSEEIIFEEAENEVS</sequence>
<evidence type="ECO:0000256" key="1">
    <source>
        <dbReference type="SAM" id="MobiDB-lite"/>
    </source>
</evidence>
<dbReference type="EMBL" id="CAMPGE010016551">
    <property type="protein sequence ID" value="CAI2375103.1"/>
    <property type="molecule type" value="Genomic_DNA"/>
</dbReference>
<evidence type="ECO:0000313" key="3">
    <source>
        <dbReference type="Proteomes" id="UP001295684"/>
    </source>
</evidence>
<feature type="region of interest" description="Disordered" evidence="1">
    <location>
        <begin position="158"/>
        <end position="183"/>
    </location>
</feature>